<organismHost>
    <name type="scientific">Synechococcus</name>
    <dbReference type="NCBI Taxonomy" id="1129"/>
</organismHost>
<protein>
    <submittedName>
        <fullName evidence="1">Hypothetical-Protein belonging to T4-LIKE GC: 779</fullName>
    </submittedName>
</protein>
<reference evidence="1 2" key="1">
    <citation type="journal article" date="2004" name="Proc. Natl. Acad. Sci. U.S.A.">
        <title>Genetic organization of the psbAD region in phages infecting marine Synechococcus strains.</title>
        <authorList>
            <person name="Millard A."/>
            <person name="Clokie M.R."/>
            <person name="Shub D.A."/>
            <person name="Mann N.H."/>
        </authorList>
    </citation>
    <scope>NUCLEOTIDE SEQUENCE [LARGE SCALE GENOMIC DNA]</scope>
</reference>
<name>Q5GQS0_BPSYP</name>
<sequence>MTDWKPEKNISSPWDVDVWENNIGQPVSDTYIQPQGTLYIGRTKWYDIDTTKITSIKDVKALFDAIGLKISETNENFDKVKHLLIIPEDT</sequence>
<evidence type="ECO:0000313" key="1">
    <source>
        <dbReference type="EMBL" id="CAF34098.1"/>
    </source>
</evidence>
<reference evidence="1 2" key="2">
    <citation type="journal article" date="2005" name="J. Bacteriol.">
        <title>The genome of S-PM2, a 'photosynthetic' T4-type bacteriophage that infects marine Synechococcus strains.</title>
        <authorList>
            <person name="Mann N.H."/>
            <person name="Clokie M.R."/>
            <person name="Millard A."/>
            <person name="Cook A."/>
            <person name="Wilson W.H."/>
            <person name="Wheatley P.J."/>
            <person name="Letarov A."/>
            <person name="Krisch H.M."/>
        </authorList>
    </citation>
    <scope>NUCLEOTIDE SEQUENCE</scope>
</reference>
<dbReference type="RefSeq" id="YP_195068.1">
    <property type="nucleotide sequence ID" value="NC_006820.1"/>
</dbReference>
<organism evidence="1 2">
    <name type="scientific">Synechococcus phage S-PM2</name>
    <dbReference type="NCBI Taxonomy" id="238854"/>
    <lineage>
        <taxon>Viruses</taxon>
        <taxon>Duplodnaviria</taxon>
        <taxon>Heunggongvirae</taxon>
        <taxon>Uroviricota</taxon>
        <taxon>Caudoviricetes</taxon>
        <taxon>Pantevenvirales</taxon>
        <taxon>Kyanoviridae</taxon>
        <taxon>Nodensvirus</taxon>
        <taxon>Nodensvirus spm2</taxon>
    </lineage>
</organism>
<dbReference type="Proteomes" id="UP000000994">
    <property type="component" value="Segment"/>
</dbReference>
<evidence type="ECO:0000313" key="2">
    <source>
        <dbReference type="Proteomes" id="UP000000994"/>
    </source>
</evidence>
<dbReference type="GeneID" id="3260407"/>
<dbReference type="KEGG" id="vg:3260407"/>
<accession>Q5GQS0</accession>
<keyword evidence="2" id="KW-1185">Reference proteome</keyword>
<dbReference type="EMBL" id="AJ630128">
    <property type="protein sequence ID" value="CAF34098.1"/>
    <property type="molecule type" value="Genomic_DNA"/>
</dbReference>
<proteinExistence type="predicted"/>
<gene>
    <name evidence="1" type="ORF">S-PM2p034</name>
</gene>